<feature type="transmembrane region" description="Helical" evidence="1">
    <location>
        <begin position="7"/>
        <end position="27"/>
    </location>
</feature>
<feature type="transmembrane region" description="Helical" evidence="1">
    <location>
        <begin position="33"/>
        <end position="53"/>
    </location>
</feature>
<evidence type="ECO:0000256" key="1">
    <source>
        <dbReference type="SAM" id="Phobius"/>
    </source>
</evidence>
<feature type="transmembrane region" description="Helical" evidence="1">
    <location>
        <begin position="175"/>
        <end position="196"/>
    </location>
</feature>
<feature type="domain" description="CAAX prenyl protease 2/Lysostaphin resistance protein A-like" evidence="2">
    <location>
        <begin position="116"/>
        <end position="217"/>
    </location>
</feature>
<dbReference type="PANTHER" id="PTHR35797">
    <property type="entry name" value="PROTEASE-RELATED"/>
    <property type="match status" value="1"/>
</dbReference>
<dbReference type="EMBL" id="CP034562">
    <property type="protein sequence ID" value="AZQ64171.1"/>
    <property type="molecule type" value="Genomic_DNA"/>
</dbReference>
<keyword evidence="3" id="KW-0482">Metalloprotease</keyword>
<name>A0A3S9P7J5_9BACT</name>
<dbReference type="GO" id="GO:0006508">
    <property type="term" value="P:proteolysis"/>
    <property type="evidence" value="ECO:0007669"/>
    <property type="project" value="UniProtKB-KW"/>
</dbReference>
<gene>
    <name evidence="3" type="ORF">EI427_18645</name>
</gene>
<dbReference type="InterPro" id="IPR042150">
    <property type="entry name" value="MmRce1-like"/>
</dbReference>
<keyword evidence="4" id="KW-1185">Reference proteome</keyword>
<dbReference type="GO" id="GO:0008237">
    <property type="term" value="F:metallopeptidase activity"/>
    <property type="evidence" value="ECO:0007669"/>
    <property type="project" value="UniProtKB-KW"/>
</dbReference>
<dbReference type="InterPro" id="IPR003675">
    <property type="entry name" value="Rce1/LyrA-like_dom"/>
</dbReference>
<dbReference type="RefSeq" id="WP_126617591.1">
    <property type="nucleotide sequence ID" value="NZ_CP034562.1"/>
</dbReference>
<dbReference type="GO" id="GO:0080120">
    <property type="term" value="P:CAAX-box protein maturation"/>
    <property type="evidence" value="ECO:0007669"/>
    <property type="project" value="UniProtKB-ARBA"/>
</dbReference>
<keyword evidence="1" id="KW-0812">Transmembrane</keyword>
<organism evidence="3 4">
    <name type="scientific">Flammeovirga pectinis</name>
    <dbReference type="NCBI Taxonomy" id="2494373"/>
    <lineage>
        <taxon>Bacteria</taxon>
        <taxon>Pseudomonadati</taxon>
        <taxon>Bacteroidota</taxon>
        <taxon>Cytophagia</taxon>
        <taxon>Cytophagales</taxon>
        <taxon>Flammeovirgaceae</taxon>
        <taxon>Flammeovirga</taxon>
    </lineage>
</organism>
<protein>
    <submittedName>
        <fullName evidence="3">CPBP family intramembrane metalloprotease</fullName>
    </submittedName>
</protein>
<dbReference type="PANTHER" id="PTHR35797:SF1">
    <property type="entry name" value="PROTEASE"/>
    <property type="match status" value="1"/>
</dbReference>
<proteinExistence type="predicted"/>
<evidence type="ECO:0000259" key="2">
    <source>
        <dbReference type="Pfam" id="PF02517"/>
    </source>
</evidence>
<dbReference type="Pfam" id="PF02517">
    <property type="entry name" value="Rce1-like"/>
    <property type="match status" value="1"/>
</dbReference>
<reference evidence="3 4" key="1">
    <citation type="submission" date="2018-12" db="EMBL/GenBank/DDBJ databases">
        <title>Flammeovirga pectinis sp. nov., isolated from the gut of the Korean scallop, Patinopecten yessoensis.</title>
        <authorList>
            <person name="Bae J.-W."/>
            <person name="Jeong Y.-S."/>
            <person name="Kang W."/>
        </authorList>
    </citation>
    <scope>NUCLEOTIDE SEQUENCE [LARGE SCALE GENOMIC DNA]</scope>
    <source>
        <strain evidence="3 4">L12M1</strain>
    </source>
</reference>
<dbReference type="KEGG" id="fll:EI427_18645"/>
<keyword evidence="1" id="KW-0472">Membrane</keyword>
<keyword evidence="1" id="KW-1133">Transmembrane helix</keyword>
<dbReference type="Proteomes" id="UP000267268">
    <property type="component" value="Chromosome 1"/>
</dbReference>
<dbReference type="OrthoDB" id="9777755at2"/>
<feature type="transmembrane region" description="Helical" evidence="1">
    <location>
        <begin position="73"/>
        <end position="93"/>
    </location>
</feature>
<evidence type="ECO:0000313" key="4">
    <source>
        <dbReference type="Proteomes" id="UP000267268"/>
    </source>
</evidence>
<dbReference type="AlphaFoldDB" id="A0A3S9P7J5"/>
<keyword evidence="3" id="KW-0378">Hydrolase</keyword>
<feature type="transmembrane region" description="Helical" evidence="1">
    <location>
        <begin position="105"/>
        <end position="126"/>
    </location>
</feature>
<keyword evidence="3" id="KW-0645">Protease</keyword>
<feature type="transmembrane region" description="Helical" evidence="1">
    <location>
        <begin position="239"/>
        <end position="259"/>
    </location>
</feature>
<dbReference type="GO" id="GO:0004175">
    <property type="term" value="F:endopeptidase activity"/>
    <property type="evidence" value="ECO:0007669"/>
    <property type="project" value="UniProtKB-ARBA"/>
</dbReference>
<sequence length="273" mass="30648">MNTDLKYASVFTILTLIISYVFTFFIFFEGENINLVSLVMFVPAIVGLLLNSIRFKSFKKVLAPVFHKVNLKALAFSVLYPILFIGVICLVTYTLGLSTLNKDKLIELTVLPSIANVFIGLLLVFGEEYGWRGFLLKTAAAAHGKNFAAIGVGIIWALWHAPIVLQLAFLTNVEYPFVLMLLQLCAVFIFSMPFAYAYFKSDSIVPPIIFHYVWNYFNPILLGSVYFNQTGIFEGNITLINGEGLAGVLLGIPFFLWFLKTNSTKEVVEYKSN</sequence>
<accession>A0A3S9P7J5</accession>
<feature type="transmembrane region" description="Helical" evidence="1">
    <location>
        <begin position="147"/>
        <end position="169"/>
    </location>
</feature>
<feature type="transmembrane region" description="Helical" evidence="1">
    <location>
        <begin position="208"/>
        <end position="227"/>
    </location>
</feature>
<evidence type="ECO:0000313" key="3">
    <source>
        <dbReference type="EMBL" id="AZQ64171.1"/>
    </source>
</evidence>